<sequence length="461" mass="52584">MKTFNFKVYTAISMAATIMLATSCMKEFLDIKRDKSQVIPVTLEDYRSIFEHHQMNYEQTVLGEVSGDDYFVSAQRWNGLADPVQKNAYVWADNIFQEETSGDWNRAYERILYANFVFEGVGDIDETTANKALRDEVLGAAHFFRAVNLYQLAQVFCKQYDPSTASGDLGLPLRTTSNVNVEYQRASLEATYGQILSDLENAERLLPSQIFYSLRPNRVAALAMLANVHLQMGDYQSAYTYADAAFRIAPEILDYNDIDVSSNTPFAQHTWNNQEIIFYSEMRFAAVLMAANLEVDSTLYASYHEHDLRKQAFFIPNNDRITIKPGYSGNDVIMFNGITTPEIILVRAECNTRRGEINDAVSDLNNLLSHRIAAGYLERIDSDISQSELLQLVLSERRKELVYRGRRWHDLKRFGQNPNLAKPLMRNLDGTEYNLPIGSQKWVLPIPPDVVRLGGLVQNER</sequence>
<dbReference type="InterPro" id="IPR012944">
    <property type="entry name" value="SusD_RagB_dom"/>
</dbReference>
<evidence type="ECO:0000256" key="3">
    <source>
        <dbReference type="ARBA" id="ARBA00022729"/>
    </source>
</evidence>
<evidence type="ECO:0000313" key="9">
    <source>
        <dbReference type="EMBL" id="SEL31094.1"/>
    </source>
</evidence>
<feature type="domain" description="SusD-like N-terminal" evidence="8">
    <location>
        <begin position="27"/>
        <end position="230"/>
    </location>
</feature>
<dbReference type="Pfam" id="PF14322">
    <property type="entry name" value="SusD-like_3"/>
    <property type="match status" value="1"/>
</dbReference>
<dbReference type="OrthoDB" id="653598at2"/>
<gene>
    <name evidence="9" type="ORF">SAMN05421740_104223</name>
</gene>
<keyword evidence="4" id="KW-0472">Membrane</keyword>
<feature type="domain" description="RagB/SusD" evidence="7">
    <location>
        <begin position="342"/>
        <end position="459"/>
    </location>
</feature>
<dbReference type="Proteomes" id="UP000198916">
    <property type="component" value="Unassembled WGS sequence"/>
</dbReference>
<accession>A0A1H7P6L3</accession>
<dbReference type="PROSITE" id="PS51257">
    <property type="entry name" value="PROKAR_LIPOPROTEIN"/>
    <property type="match status" value="1"/>
</dbReference>
<dbReference type="STRING" id="332977.SAMN05421740_104223"/>
<evidence type="ECO:0000259" key="8">
    <source>
        <dbReference type="Pfam" id="PF14322"/>
    </source>
</evidence>
<keyword evidence="10" id="KW-1185">Reference proteome</keyword>
<name>A0A1H7P6L3_9SPHI</name>
<dbReference type="EMBL" id="FNZR01000004">
    <property type="protein sequence ID" value="SEL31094.1"/>
    <property type="molecule type" value="Genomic_DNA"/>
</dbReference>
<evidence type="ECO:0000259" key="7">
    <source>
        <dbReference type="Pfam" id="PF07980"/>
    </source>
</evidence>
<comment type="similarity">
    <text evidence="2">Belongs to the SusD family.</text>
</comment>
<evidence type="ECO:0000256" key="2">
    <source>
        <dbReference type="ARBA" id="ARBA00006275"/>
    </source>
</evidence>
<evidence type="ECO:0000313" key="10">
    <source>
        <dbReference type="Proteomes" id="UP000198916"/>
    </source>
</evidence>
<dbReference type="InterPro" id="IPR011990">
    <property type="entry name" value="TPR-like_helical_dom_sf"/>
</dbReference>
<comment type="subcellular location">
    <subcellularLocation>
        <location evidence="1">Cell outer membrane</location>
    </subcellularLocation>
</comment>
<keyword evidence="5" id="KW-0998">Cell outer membrane</keyword>
<feature type="repeat" description="TPR" evidence="6">
    <location>
        <begin position="219"/>
        <end position="252"/>
    </location>
</feature>
<dbReference type="Pfam" id="PF07980">
    <property type="entry name" value="SusD_RagB"/>
    <property type="match status" value="1"/>
</dbReference>
<organism evidence="9 10">
    <name type="scientific">Parapedobacter koreensis</name>
    <dbReference type="NCBI Taxonomy" id="332977"/>
    <lineage>
        <taxon>Bacteria</taxon>
        <taxon>Pseudomonadati</taxon>
        <taxon>Bacteroidota</taxon>
        <taxon>Sphingobacteriia</taxon>
        <taxon>Sphingobacteriales</taxon>
        <taxon>Sphingobacteriaceae</taxon>
        <taxon>Parapedobacter</taxon>
    </lineage>
</organism>
<dbReference type="AlphaFoldDB" id="A0A1H7P6L3"/>
<dbReference type="GO" id="GO:0009279">
    <property type="term" value="C:cell outer membrane"/>
    <property type="evidence" value="ECO:0007669"/>
    <property type="project" value="UniProtKB-SubCell"/>
</dbReference>
<dbReference type="InterPro" id="IPR033985">
    <property type="entry name" value="SusD-like_N"/>
</dbReference>
<reference evidence="10" key="1">
    <citation type="submission" date="2016-10" db="EMBL/GenBank/DDBJ databases">
        <authorList>
            <person name="Varghese N."/>
            <person name="Submissions S."/>
        </authorList>
    </citation>
    <scope>NUCLEOTIDE SEQUENCE [LARGE SCALE GENOMIC DNA]</scope>
    <source>
        <strain evidence="10">Jip14</strain>
    </source>
</reference>
<evidence type="ECO:0000256" key="6">
    <source>
        <dbReference type="PROSITE-ProRule" id="PRU00339"/>
    </source>
</evidence>
<evidence type="ECO:0000256" key="1">
    <source>
        <dbReference type="ARBA" id="ARBA00004442"/>
    </source>
</evidence>
<evidence type="ECO:0000256" key="4">
    <source>
        <dbReference type="ARBA" id="ARBA00023136"/>
    </source>
</evidence>
<dbReference type="RefSeq" id="WP_090605782.1">
    <property type="nucleotide sequence ID" value="NZ_FNZR01000004.1"/>
</dbReference>
<dbReference type="InterPro" id="IPR019734">
    <property type="entry name" value="TPR_rpt"/>
</dbReference>
<protein>
    <submittedName>
        <fullName evidence="9">SusD family protein</fullName>
    </submittedName>
</protein>
<dbReference type="SUPFAM" id="SSF48452">
    <property type="entry name" value="TPR-like"/>
    <property type="match status" value="1"/>
</dbReference>
<keyword evidence="3" id="KW-0732">Signal</keyword>
<keyword evidence="6" id="KW-0802">TPR repeat</keyword>
<dbReference type="Gene3D" id="1.25.40.390">
    <property type="match status" value="1"/>
</dbReference>
<dbReference type="PROSITE" id="PS50005">
    <property type="entry name" value="TPR"/>
    <property type="match status" value="1"/>
</dbReference>
<proteinExistence type="inferred from homology"/>
<evidence type="ECO:0000256" key="5">
    <source>
        <dbReference type="ARBA" id="ARBA00023237"/>
    </source>
</evidence>